<feature type="transmembrane region" description="Helical" evidence="1">
    <location>
        <begin position="36"/>
        <end position="57"/>
    </location>
</feature>
<gene>
    <name evidence="2" type="ORF">SAMN04515666_10276</name>
</gene>
<evidence type="ECO:0000256" key="1">
    <source>
        <dbReference type="SAM" id="Phobius"/>
    </source>
</evidence>
<dbReference type="OrthoDB" id="7865775at2"/>
<sequence length="135" mass="14159">MSSPLARLMRSSIVHVGFAFLAMGSWAAFANRAHPLPALLLAGLIQGTLSAIITLLLKRGIEYLASRFTGLAALLAPPVIAGLVSASLLTLIHTIGGTPEIARTIAVPLTVATSYAALYNLSLWRSRKATDHGAE</sequence>
<keyword evidence="1" id="KW-1133">Transmembrane helix</keyword>
<dbReference type="AlphaFoldDB" id="A0A1H7K449"/>
<accession>A0A1H7K449</accession>
<dbReference type="EMBL" id="FOAN01000002">
    <property type="protein sequence ID" value="SEK81542.1"/>
    <property type="molecule type" value="Genomic_DNA"/>
</dbReference>
<feature type="transmembrane region" description="Helical" evidence="1">
    <location>
        <begin position="69"/>
        <end position="95"/>
    </location>
</feature>
<evidence type="ECO:0000313" key="3">
    <source>
        <dbReference type="Proteomes" id="UP000199664"/>
    </source>
</evidence>
<keyword evidence="1" id="KW-0472">Membrane</keyword>
<feature type="transmembrane region" description="Helical" evidence="1">
    <location>
        <begin position="12"/>
        <end position="30"/>
    </location>
</feature>
<dbReference type="STRING" id="1036779.SAMN04515666_10276"/>
<reference evidence="3" key="1">
    <citation type="submission" date="2016-10" db="EMBL/GenBank/DDBJ databases">
        <authorList>
            <person name="Varghese N."/>
            <person name="Submissions S."/>
        </authorList>
    </citation>
    <scope>NUCLEOTIDE SEQUENCE [LARGE SCALE GENOMIC DNA]</scope>
    <source>
        <strain evidence="3">LMG 26383,CCUG 61248,R- 45681</strain>
    </source>
</reference>
<dbReference type="Proteomes" id="UP000199664">
    <property type="component" value="Unassembled WGS sequence"/>
</dbReference>
<organism evidence="2 3">
    <name type="scientific">Bosea lupini</name>
    <dbReference type="NCBI Taxonomy" id="1036779"/>
    <lineage>
        <taxon>Bacteria</taxon>
        <taxon>Pseudomonadati</taxon>
        <taxon>Pseudomonadota</taxon>
        <taxon>Alphaproteobacteria</taxon>
        <taxon>Hyphomicrobiales</taxon>
        <taxon>Boseaceae</taxon>
        <taxon>Bosea</taxon>
    </lineage>
</organism>
<proteinExistence type="predicted"/>
<keyword evidence="3" id="KW-1185">Reference proteome</keyword>
<name>A0A1H7K449_9HYPH</name>
<keyword evidence="1" id="KW-0812">Transmembrane</keyword>
<evidence type="ECO:0000313" key="2">
    <source>
        <dbReference type="EMBL" id="SEK81542.1"/>
    </source>
</evidence>
<feature type="transmembrane region" description="Helical" evidence="1">
    <location>
        <begin position="101"/>
        <end position="121"/>
    </location>
</feature>
<protein>
    <submittedName>
        <fullName evidence="2">Uncharacterized protein</fullName>
    </submittedName>
</protein>